<dbReference type="InterPro" id="IPR003591">
    <property type="entry name" value="Leu-rich_rpt_typical-subtyp"/>
</dbReference>
<dbReference type="InterPro" id="IPR032675">
    <property type="entry name" value="LRR_dom_sf"/>
</dbReference>
<dbReference type="Bgee" id="ENSAMXG00000040829">
    <property type="expression patterns" value="Expressed in camera-type eye"/>
</dbReference>
<dbReference type="SMART" id="SM00369">
    <property type="entry name" value="LRR_TYP"/>
    <property type="match status" value="8"/>
</dbReference>
<keyword evidence="4" id="KW-0812">Transmembrane</keyword>
<feature type="chain" id="PRO_5017288778" evidence="5">
    <location>
        <begin position="18"/>
        <end position="352"/>
    </location>
</feature>
<dbReference type="PRINTS" id="PR00019">
    <property type="entry name" value="LEURICHRPT"/>
</dbReference>
<dbReference type="InParanoid" id="A0A3B1J4I2"/>
<organism evidence="6 7">
    <name type="scientific">Astyanax mexicanus</name>
    <name type="common">Blind cave fish</name>
    <name type="synonym">Astyanax fasciatus mexicanus</name>
    <dbReference type="NCBI Taxonomy" id="7994"/>
    <lineage>
        <taxon>Eukaryota</taxon>
        <taxon>Metazoa</taxon>
        <taxon>Chordata</taxon>
        <taxon>Craniata</taxon>
        <taxon>Vertebrata</taxon>
        <taxon>Euteleostomi</taxon>
        <taxon>Actinopterygii</taxon>
        <taxon>Neopterygii</taxon>
        <taxon>Teleostei</taxon>
        <taxon>Ostariophysi</taxon>
        <taxon>Characiformes</taxon>
        <taxon>Characoidei</taxon>
        <taxon>Acestrorhamphidae</taxon>
        <taxon>Acestrorhamphinae</taxon>
        <taxon>Astyanax</taxon>
    </lineage>
</organism>
<keyword evidence="2 5" id="KW-0732">Signal</keyword>
<dbReference type="Pfam" id="PF13855">
    <property type="entry name" value="LRR_8"/>
    <property type="match status" value="2"/>
</dbReference>
<accession>A0A3B1J4I2</accession>
<dbReference type="Proteomes" id="UP000018467">
    <property type="component" value="Unassembled WGS sequence"/>
</dbReference>
<keyword evidence="4" id="KW-0472">Membrane</keyword>
<evidence type="ECO:0000256" key="1">
    <source>
        <dbReference type="ARBA" id="ARBA00022614"/>
    </source>
</evidence>
<dbReference type="GO" id="GO:0005886">
    <property type="term" value="C:plasma membrane"/>
    <property type="evidence" value="ECO:0007669"/>
    <property type="project" value="TreeGrafter"/>
</dbReference>
<dbReference type="PROSITE" id="PS51450">
    <property type="entry name" value="LRR"/>
    <property type="match status" value="2"/>
</dbReference>
<feature type="signal peptide" evidence="5">
    <location>
        <begin position="1"/>
        <end position="17"/>
    </location>
</feature>
<keyword evidence="7" id="KW-1185">Reference proteome</keyword>
<reference evidence="6" key="3">
    <citation type="submission" date="2025-08" db="UniProtKB">
        <authorList>
            <consortium name="Ensembl"/>
        </authorList>
    </citation>
    <scope>IDENTIFICATION</scope>
</reference>
<proteinExistence type="predicted"/>
<dbReference type="AlphaFoldDB" id="A0A3B1J4I2"/>
<evidence type="ECO:0000313" key="7">
    <source>
        <dbReference type="Proteomes" id="UP000018467"/>
    </source>
</evidence>
<dbReference type="STRING" id="7994.ENSAMXP00000036264"/>
<evidence type="ECO:0000313" key="6">
    <source>
        <dbReference type="Ensembl" id="ENSAMXP00000036264.1"/>
    </source>
</evidence>
<evidence type="ECO:0000256" key="5">
    <source>
        <dbReference type="SAM" id="SignalP"/>
    </source>
</evidence>
<dbReference type="Gene3D" id="3.80.10.10">
    <property type="entry name" value="Ribonuclease Inhibitor"/>
    <property type="match status" value="2"/>
</dbReference>
<reference evidence="7" key="1">
    <citation type="submission" date="2013-03" db="EMBL/GenBank/DDBJ databases">
        <authorList>
            <person name="Jeffery W."/>
            <person name="Warren W."/>
            <person name="Wilson R.K."/>
        </authorList>
    </citation>
    <scope>NUCLEOTIDE SEQUENCE</scope>
    <source>
        <strain evidence="7">female</strain>
    </source>
</reference>
<evidence type="ECO:0000256" key="2">
    <source>
        <dbReference type="ARBA" id="ARBA00022729"/>
    </source>
</evidence>
<protein>
    <submittedName>
        <fullName evidence="6">Insulin-like growth factor-binding protein complex acid labile subunit</fullName>
    </submittedName>
</protein>
<evidence type="ECO:0000256" key="3">
    <source>
        <dbReference type="ARBA" id="ARBA00022737"/>
    </source>
</evidence>
<evidence type="ECO:0000256" key="4">
    <source>
        <dbReference type="SAM" id="Phobius"/>
    </source>
</evidence>
<dbReference type="InterPro" id="IPR001611">
    <property type="entry name" value="Leu-rich_rpt"/>
</dbReference>
<sequence length="352" mass="39547">MIRVICLLLLALYLVTGSKLCPHHCLCYENSDLVDCRARGFTVFPHGIPHGTWLLDLSENRLYELKSSTFTGIWALRILLLQNNAIQAMQPQALASLSFLEKLDLSHNDLRFLVQDFTYGLAALKDLRLAHNSLEFLETRSFAHLESLEKLDLSHNHIRIIQCGAFHGLTSLKQLNLAWNQLSMLQSGLLTMQQKLSVLLLGHNNISSIETEVFTPLHSLSVLGLEANQLGSLKFRTFLNLQTPSTHVQLSENPWVCDCELHRVFSKILHVRRLHIDDYWNITCHTPPLLAGASPALMDSQLCIAETATVLVITATVMVTVVAAIAMAERNRRKKRLNLSKQGSESETALNK</sequence>
<reference evidence="7" key="2">
    <citation type="journal article" date="2014" name="Nat. Commun.">
        <title>The cavefish genome reveals candidate genes for eye loss.</title>
        <authorList>
            <person name="McGaugh S.E."/>
            <person name="Gross J.B."/>
            <person name="Aken B."/>
            <person name="Blin M."/>
            <person name="Borowsky R."/>
            <person name="Chalopin D."/>
            <person name="Hinaux H."/>
            <person name="Jeffery W.R."/>
            <person name="Keene A."/>
            <person name="Ma L."/>
            <person name="Minx P."/>
            <person name="Murphy D."/>
            <person name="O'Quin K.E."/>
            <person name="Retaux S."/>
            <person name="Rohner N."/>
            <person name="Searle S.M."/>
            <person name="Stahl B.A."/>
            <person name="Tabin C."/>
            <person name="Volff J.N."/>
            <person name="Yoshizawa M."/>
            <person name="Warren W.C."/>
        </authorList>
    </citation>
    <scope>NUCLEOTIDE SEQUENCE [LARGE SCALE GENOMIC DNA]</scope>
    <source>
        <strain evidence="7">female</strain>
    </source>
</reference>
<feature type="transmembrane region" description="Helical" evidence="4">
    <location>
        <begin position="308"/>
        <end position="328"/>
    </location>
</feature>
<keyword evidence="4" id="KW-1133">Transmembrane helix</keyword>
<name>A0A3B1J4I2_ASTMX</name>
<keyword evidence="1" id="KW-0433">Leucine-rich repeat</keyword>
<dbReference type="PANTHER" id="PTHR24369">
    <property type="entry name" value="ANTIGEN BSP, PUTATIVE-RELATED"/>
    <property type="match status" value="1"/>
</dbReference>
<dbReference type="GeneTree" id="ENSGT00940000155311"/>
<keyword evidence="3" id="KW-0677">Repeat</keyword>
<dbReference type="Ensembl" id="ENSAMXT00000043558.1">
    <property type="protein sequence ID" value="ENSAMXP00000036264.1"/>
    <property type="gene ID" value="ENSAMXG00000040829.1"/>
</dbReference>
<dbReference type="PANTHER" id="PTHR24369:SF210">
    <property type="entry name" value="CHAOPTIN-RELATED"/>
    <property type="match status" value="1"/>
</dbReference>
<dbReference type="SUPFAM" id="SSF52058">
    <property type="entry name" value="L domain-like"/>
    <property type="match status" value="1"/>
</dbReference>
<reference evidence="6" key="4">
    <citation type="submission" date="2025-09" db="UniProtKB">
        <authorList>
            <consortium name="Ensembl"/>
        </authorList>
    </citation>
    <scope>IDENTIFICATION</scope>
</reference>
<dbReference type="InterPro" id="IPR050541">
    <property type="entry name" value="LRR_TM_domain-containing"/>
</dbReference>